<protein>
    <submittedName>
        <fullName evidence="2">Uncharacterized protein</fullName>
    </submittedName>
</protein>
<organism evidence="2 3">
    <name type="scientific">Marinobacter fuscus</name>
    <dbReference type="NCBI Taxonomy" id="2109942"/>
    <lineage>
        <taxon>Bacteria</taxon>
        <taxon>Pseudomonadati</taxon>
        <taxon>Pseudomonadota</taxon>
        <taxon>Gammaproteobacteria</taxon>
        <taxon>Pseudomonadales</taxon>
        <taxon>Marinobacteraceae</taxon>
        <taxon>Marinobacter</taxon>
    </lineage>
</organism>
<reference evidence="2 3" key="1">
    <citation type="submission" date="2018-03" db="EMBL/GenBank/DDBJ databases">
        <title>Marinobacter brunus sp. nov., a marine bacterium of Gamma-proteobacteria isolated from the surface seawater of the South China Sea.</title>
        <authorList>
            <person name="Cheng H."/>
            <person name="Wu Y.-H."/>
            <person name="Xamxidin M."/>
            <person name="Xu X.-W."/>
        </authorList>
    </citation>
    <scope>NUCLEOTIDE SEQUENCE [LARGE SCALE GENOMIC DNA]</scope>
    <source>
        <strain evidence="2 3">NH169-3</strain>
    </source>
</reference>
<sequence length="90" mass="9931">MTNIIPPRKRQQKDEEKRFYVTAKRSVKLQLEQEAFDRGTDVWTLGGLVIEAWLKAGCPDFGFSGQPPVSENPPPSSSPSQLADDQGGAE</sequence>
<keyword evidence="3" id="KW-1185">Reference proteome</keyword>
<comment type="caution">
    <text evidence="2">The sequence shown here is derived from an EMBL/GenBank/DDBJ whole genome shotgun (WGS) entry which is preliminary data.</text>
</comment>
<dbReference type="OrthoDB" id="6369625at2"/>
<dbReference type="RefSeq" id="WP_106761773.1">
    <property type="nucleotide sequence ID" value="NZ_PXNP01000023.1"/>
</dbReference>
<dbReference type="EMBL" id="PXNP01000023">
    <property type="protein sequence ID" value="PSF10572.1"/>
    <property type="molecule type" value="Genomic_DNA"/>
</dbReference>
<feature type="region of interest" description="Disordered" evidence="1">
    <location>
        <begin position="61"/>
        <end position="90"/>
    </location>
</feature>
<dbReference type="AlphaFoldDB" id="A0A2T1KLR3"/>
<evidence type="ECO:0000256" key="1">
    <source>
        <dbReference type="SAM" id="MobiDB-lite"/>
    </source>
</evidence>
<gene>
    <name evidence="2" type="ORF">C7H09_06410</name>
</gene>
<name>A0A2T1KLR3_9GAMM</name>
<proteinExistence type="predicted"/>
<evidence type="ECO:0000313" key="3">
    <source>
        <dbReference type="Proteomes" id="UP000239866"/>
    </source>
</evidence>
<evidence type="ECO:0000313" key="2">
    <source>
        <dbReference type="EMBL" id="PSF10572.1"/>
    </source>
</evidence>
<dbReference type="Proteomes" id="UP000239866">
    <property type="component" value="Unassembled WGS sequence"/>
</dbReference>
<accession>A0A2T1KLR3</accession>